<keyword evidence="3" id="KW-1185">Reference proteome</keyword>
<proteinExistence type="predicted"/>
<sequence length="245" mass="25835">MNTSAVHATGCLLCGADLVYAEQPQHLSCALCGTAVSSHAHCSRGHFVCDRCHGLPALDFIERSCLVSGDTDVIGLAGALMKHPSLKMHGPEHHFLVPAVLITAYCAVHGDERKAERLAIARKRAEDVKGGFCGFHGTCGAAMGAGIACSVLTGATPLAKEGWRLANLMTAACLTAIGEAGGPRCCKRDTFLALMTGRDFLNRHLDAGLPEGSRPACSFSDRNTECLLSGCPFFPRRERLSGARG</sequence>
<comment type="caution">
    <text evidence="2">The sequence shown here is derived from an EMBL/GenBank/DDBJ whole genome shotgun (WGS) entry which is preliminary data.</text>
</comment>
<feature type="domain" description="DUF5714" evidence="1">
    <location>
        <begin position="61"/>
        <end position="234"/>
    </location>
</feature>
<organism evidence="2 3">
    <name type="scientific">Geobacter soli</name>
    <dbReference type="NCBI Taxonomy" id="1510391"/>
    <lineage>
        <taxon>Bacteria</taxon>
        <taxon>Pseudomonadati</taxon>
        <taxon>Thermodesulfobacteriota</taxon>
        <taxon>Desulfuromonadia</taxon>
        <taxon>Geobacterales</taxon>
        <taxon>Geobacteraceae</taxon>
        <taxon>Geobacter</taxon>
    </lineage>
</organism>
<dbReference type="Proteomes" id="UP000031433">
    <property type="component" value="Unassembled WGS sequence"/>
</dbReference>
<dbReference type="RefSeq" id="WP_039646655.1">
    <property type="nucleotide sequence ID" value="NZ_JXBL01000001.1"/>
</dbReference>
<reference evidence="2 3" key="1">
    <citation type="submission" date="2015-01" db="EMBL/GenBank/DDBJ databases">
        <title>Genome sequence of the anaerobic bacterium Geobacter soli GSS01, a dissimilatory Fe(III) reducer from soil.</title>
        <authorList>
            <person name="Yang G."/>
            <person name="Zhou S."/>
        </authorList>
    </citation>
    <scope>NUCLEOTIDE SEQUENCE [LARGE SCALE GENOMIC DNA]</scope>
    <source>
        <strain evidence="2 3">GSS01</strain>
    </source>
</reference>
<protein>
    <recommendedName>
        <fullName evidence="1">DUF5714 domain-containing protein</fullName>
    </recommendedName>
</protein>
<evidence type="ECO:0000259" key="1">
    <source>
        <dbReference type="Pfam" id="PF18978"/>
    </source>
</evidence>
<gene>
    <name evidence="2" type="ORF">SE37_12035</name>
</gene>
<dbReference type="InterPro" id="IPR043768">
    <property type="entry name" value="DUF5714"/>
</dbReference>
<accession>A0A0C1TRD9</accession>
<dbReference type="EMBL" id="JXBL01000001">
    <property type="protein sequence ID" value="KIE43309.1"/>
    <property type="molecule type" value="Genomic_DNA"/>
</dbReference>
<evidence type="ECO:0000313" key="3">
    <source>
        <dbReference type="Proteomes" id="UP000031433"/>
    </source>
</evidence>
<evidence type="ECO:0000313" key="2">
    <source>
        <dbReference type="EMBL" id="KIE43309.1"/>
    </source>
</evidence>
<dbReference type="AlphaFoldDB" id="A0A0C1TRD9"/>
<dbReference type="Pfam" id="PF18978">
    <property type="entry name" value="DUF5714"/>
    <property type="match status" value="1"/>
</dbReference>
<name>A0A0C1TRD9_9BACT</name>